<proteinExistence type="inferred from homology"/>
<reference evidence="9 10" key="1">
    <citation type="submission" date="2023-12" db="EMBL/GenBank/DDBJ databases">
        <title>A high-quality genome assembly for Dillenia turbinata (Dilleniales).</title>
        <authorList>
            <person name="Chanderbali A."/>
        </authorList>
    </citation>
    <scope>NUCLEOTIDE SEQUENCE [LARGE SCALE GENOMIC DNA]</scope>
    <source>
        <strain evidence="9">LSX21</strain>
        <tissue evidence="9">Leaf</tissue>
    </source>
</reference>
<organism evidence="9 10">
    <name type="scientific">Dillenia turbinata</name>
    <dbReference type="NCBI Taxonomy" id="194707"/>
    <lineage>
        <taxon>Eukaryota</taxon>
        <taxon>Viridiplantae</taxon>
        <taxon>Streptophyta</taxon>
        <taxon>Embryophyta</taxon>
        <taxon>Tracheophyta</taxon>
        <taxon>Spermatophyta</taxon>
        <taxon>Magnoliopsida</taxon>
        <taxon>eudicotyledons</taxon>
        <taxon>Gunneridae</taxon>
        <taxon>Pentapetalae</taxon>
        <taxon>Dilleniales</taxon>
        <taxon>Dilleniaceae</taxon>
        <taxon>Dillenia</taxon>
    </lineage>
</organism>
<evidence type="ECO:0000256" key="4">
    <source>
        <dbReference type="ARBA" id="ARBA00023125"/>
    </source>
</evidence>
<accession>A0AAN8VVN7</accession>
<dbReference type="EMBL" id="JBAMMX010000005">
    <property type="protein sequence ID" value="KAK6941049.1"/>
    <property type="molecule type" value="Genomic_DNA"/>
</dbReference>
<dbReference type="GO" id="GO:0030527">
    <property type="term" value="F:structural constituent of chromatin"/>
    <property type="evidence" value="ECO:0007669"/>
    <property type="project" value="InterPro"/>
</dbReference>
<dbReference type="PANTHER" id="PTHR11467">
    <property type="entry name" value="HISTONE H1"/>
    <property type="match status" value="1"/>
</dbReference>
<dbReference type="InterPro" id="IPR036390">
    <property type="entry name" value="WH_DNA-bd_sf"/>
</dbReference>
<dbReference type="GO" id="GO:0030261">
    <property type="term" value="P:chromosome condensation"/>
    <property type="evidence" value="ECO:0007669"/>
    <property type="project" value="TreeGrafter"/>
</dbReference>
<feature type="domain" description="H15" evidence="8">
    <location>
        <begin position="24"/>
        <end position="94"/>
    </location>
</feature>
<feature type="compositionally biased region" description="Basic and acidic residues" evidence="7">
    <location>
        <begin position="100"/>
        <end position="114"/>
    </location>
</feature>
<dbReference type="PROSITE" id="PS51504">
    <property type="entry name" value="H15"/>
    <property type="match status" value="1"/>
</dbReference>
<dbReference type="InterPro" id="IPR036388">
    <property type="entry name" value="WH-like_DNA-bd_sf"/>
</dbReference>
<dbReference type="InterPro" id="IPR005818">
    <property type="entry name" value="Histone_H1/H5_H15"/>
</dbReference>
<evidence type="ECO:0000259" key="8">
    <source>
        <dbReference type="PROSITE" id="PS51504"/>
    </source>
</evidence>
<dbReference type="PANTHER" id="PTHR11467:SF130">
    <property type="entry name" value="HISTONE H1-LIKE ISOFORM X1"/>
    <property type="match status" value="1"/>
</dbReference>
<dbReference type="InterPro" id="IPR005819">
    <property type="entry name" value="H1/H5"/>
</dbReference>
<dbReference type="Pfam" id="PF00538">
    <property type="entry name" value="Linker_histone"/>
    <property type="match status" value="1"/>
</dbReference>
<feature type="region of interest" description="Disordered" evidence="7">
    <location>
        <begin position="95"/>
        <end position="195"/>
    </location>
</feature>
<evidence type="ECO:0000256" key="6">
    <source>
        <dbReference type="RuleBase" id="RU003894"/>
    </source>
</evidence>
<comment type="caution">
    <text evidence="9">The sequence shown here is derived from an EMBL/GenBank/DDBJ whole genome shotgun (WGS) entry which is preliminary data.</text>
</comment>
<protein>
    <submittedName>
        <fullName evidence="9">Linker histone H1/H5, domain H15</fullName>
    </submittedName>
</protein>
<comment type="similarity">
    <text evidence="6">Belongs to the histone H1/H5 family.</text>
</comment>
<dbReference type="GO" id="GO:0031492">
    <property type="term" value="F:nucleosomal DNA binding"/>
    <property type="evidence" value="ECO:0007669"/>
    <property type="project" value="TreeGrafter"/>
</dbReference>
<dbReference type="GO" id="GO:0006334">
    <property type="term" value="P:nucleosome assembly"/>
    <property type="evidence" value="ECO:0007669"/>
    <property type="project" value="InterPro"/>
</dbReference>
<keyword evidence="5 6" id="KW-0539">Nucleus</keyword>
<evidence type="ECO:0000256" key="1">
    <source>
        <dbReference type="ARBA" id="ARBA00004123"/>
    </source>
</evidence>
<comment type="subcellular location">
    <subcellularLocation>
        <location evidence="2">Chromosome</location>
    </subcellularLocation>
    <subcellularLocation>
        <location evidence="1 6">Nucleus</location>
    </subcellularLocation>
</comment>
<dbReference type="CDD" id="cd00073">
    <property type="entry name" value="H15"/>
    <property type="match status" value="1"/>
</dbReference>
<dbReference type="GO" id="GO:0005634">
    <property type="term" value="C:nucleus"/>
    <property type="evidence" value="ECO:0007669"/>
    <property type="project" value="UniProtKB-SubCell"/>
</dbReference>
<dbReference type="GO" id="GO:0045910">
    <property type="term" value="P:negative regulation of DNA recombination"/>
    <property type="evidence" value="ECO:0007669"/>
    <property type="project" value="TreeGrafter"/>
</dbReference>
<name>A0AAN8VVN7_9MAGN</name>
<evidence type="ECO:0000256" key="7">
    <source>
        <dbReference type="SAM" id="MobiDB-lite"/>
    </source>
</evidence>
<keyword evidence="10" id="KW-1185">Reference proteome</keyword>
<dbReference type="GO" id="GO:0003690">
    <property type="term" value="F:double-stranded DNA binding"/>
    <property type="evidence" value="ECO:0007669"/>
    <property type="project" value="TreeGrafter"/>
</dbReference>
<keyword evidence="3 6" id="KW-0158">Chromosome</keyword>
<feature type="compositionally biased region" description="Basic residues" evidence="7">
    <location>
        <begin position="166"/>
        <end position="178"/>
    </location>
</feature>
<evidence type="ECO:0000313" key="10">
    <source>
        <dbReference type="Proteomes" id="UP001370490"/>
    </source>
</evidence>
<evidence type="ECO:0000256" key="5">
    <source>
        <dbReference type="ARBA" id="ARBA00023242"/>
    </source>
</evidence>
<dbReference type="SUPFAM" id="SSF46785">
    <property type="entry name" value="Winged helix' DNA-binding domain"/>
    <property type="match status" value="1"/>
</dbReference>
<dbReference type="SMART" id="SM00526">
    <property type="entry name" value="H15"/>
    <property type="match status" value="1"/>
</dbReference>
<gene>
    <name evidence="9" type="ORF">RJ641_030580</name>
</gene>
<evidence type="ECO:0000256" key="3">
    <source>
        <dbReference type="ARBA" id="ARBA00022454"/>
    </source>
</evidence>
<feature type="region of interest" description="Disordered" evidence="7">
    <location>
        <begin position="1"/>
        <end position="24"/>
    </location>
</feature>
<evidence type="ECO:0000313" key="9">
    <source>
        <dbReference type="EMBL" id="KAK6941049.1"/>
    </source>
</evidence>
<sequence>MAIPKKISTVGKEERKAMKLSPTHPPPYAMMICEAISSLKERNGSSQQAISKFIHDKYSKQLPPNFKKSISLQLKKSVQSEEIIKVKNSFKISVTATNKNPEKPTKENSDFSKEKIRKMKLLSQVKTPEALKKKKKPKSQENICDSERVVKKTKRLSQVKTPEVLKKKKVSTPLKMKKTTSASRVNSSRARRARN</sequence>
<dbReference type="PRINTS" id="PR00624">
    <property type="entry name" value="HISTONEH5"/>
</dbReference>
<evidence type="ECO:0000256" key="2">
    <source>
        <dbReference type="ARBA" id="ARBA00004286"/>
    </source>
</evidence>
<dbReference type="AlphaFoldDB" id="A0AAN8VVN7"/>
<keyword evidence="4 6" id="KW-0238">DNA-binding</keyword>
<dbReference type="Gene3D" id="1.10.10.10">
    <property type="entry name" value="Winged helix-like DNA-binding domain superfamily/Winged helix DNA-binding domain"/>
    <property type="match status" value="1"/>
</dbReference>
<dbReference type="GO" id="GO:0000786">
    <property type="term" value="C:nucleosome"/>
    <property type="evidence" value="ECO:0007669"/>
    <property type="project" value="InterPro"/>
</dbReference>
<dbReference type="Proteomes" id="UP001370490">
    <property type="component" value="Unassembled WGS sequence"/>
</dbReference>